<evidence type="ECO:0000313" key="1">
    <source>
        <dbReference type="EMBL" id="AUX46467.1"/>
    </source>
</evidence>
<dbReference type="EMBL" id="CP012673">
    <property type="protein sequence ID" value="AUX46467.1"/>
    <property type="molecule type" value="Genomic_DNA"/>
</dbReference>
<name>A0A2L0F4L5_SORCE</name>
<reference evidence="1 2" key="1">
    <citation type="submission" date="2015-09" db="EMBL/GenBank/DDBJ databases">
        <title>Sorangium comparison.</title>
        <authorList>
            <person name="Zaburannyi N."/>
            <person name="Bunk B."/>
            <person name="Overmann J."/>
            <person name="Mueller R."/>
        </authorList>
    </citation>
    <scope>NUCLEOTIDE SEQUENCE [LARGE SCALE GENOMIC DNA]</scope>
    <source>
        <strain evidence="1 2">So ce26</strain>
    </source>
</reference>
<dbReference type="Proteomes" id="UP000238348">
    <property type="component" value="Chromosome"/>
</dbReference>
<proteinExistence type="predicted"/>
<dbReference type="AlphaFoldDB" id="A0A2L0F4L5"/>
<evidence type="ECO:0000313" key="2">
    <source>
        <dbReference type="Proteomes" id="UP000238348"/>
    </source>
</evidence>
<accession>A0A2L0F4L5</accession>
<organism evidence="1 2">
    <name type="scientific">Sorangium cellulosum</name>
    <name type="common">Polyangium cellulosum</name>
    <dbReference type="NCBI Taxonomy" id="56"/>
    <lineage>
        <taxon>Bacteria</taxon>
        <taxon>Pseudomonadati</taxon>
        <taxon>Myxococcota</taxon>
        <taxon>Polyangia</taxon>
        <taxon>Polyangiales</taxon>
        <taxon>Polyangiaceae</taxon>
        <taxon>Sorangium</taxon>
    </lineage>
</organism>
<protein>
    <submittedName>
        <fullName evidence="1">Uncharacterized protein</fullName>
    </submittedName>
</protein>
<sequence length="192" mass="19254">MMSSGCELIVLDPFQGGWDDPESSSVVSSSVVGGATSSGSGVAAGSLNVIAARAGDVPPGRTLVPGLLSDPDALVLFFSDSAQQCADPVVSTECDGESVWQFILVLPPGLDTPGIVAPSTPGVYWQNYERYPYPSCGGGGGGGTPFGGTIEIVSSDATSLHVKVSGTNTPPTINGDHTVQLCSPSAAPALGE</sequence>
<gene>
    <name evidence="1" type="ORF">SOCE26_079730</name>
</gene>